<name>A0AAW2G163_9HYME</name>
<sequence>MIAVRLIVNDSDGIIKRDVPKERERKREKKNRARNLRYNYLRRLVERPNCAVITTKRSLTYACVYVCMYVGVILLRACTRKIPPSPVHDLSEIATDVPIRSTLHFKEPTRKRVKRTKSQAKCRNGREPE</sequence>
<evidence type="ECO:0000256" key="1">
    <source>
        <dbReference type="SAM" id="MobiDB-lite"/>
    </source>
</evidence>
<organism evidence="2 3">
    <name type="scientific">Cardiocondyla obscurior</name>
    <dbReference type="NCBI Taxonomy" id="286306"/>
    <lineage>
        <taxon>Eukaryota</taxon>
        <taxon>Metazoa</taxon>
        <taxon>Ecdysozoa</taxon>
        <taxon>Arthropoda</taxon>
        <taxon>Hexapoda</taxon>
        <taxon>Insecta</taxon>
        <taxon>Pterygota</taxon>
        <taxon>Neoptera</taxon>
        <taxon>Endopterygota</taxon>
        <taxon>Hymenoptera</taxon>
        <taxon>Apocrita</taxon>
        <taxon>Aculeata</taxon>
        <taxon>Formicoidea</taxon>
        <taxon>Formicidae</taxon>
        <taxon>Myrmicinae</taxon>
        <taxon>Cardiocondyla</taxon>
    </lineage>
</organism>
<dbReference type="AlphaFoldDB" id="A0AAW2G163"/>
<dbReference type="EMBL" id="JADYXP020000007">
    <property type="protein sequence ID" value="KAL0121165.1"/>
    <property type="molecule type" value="Genomic_DNA"/>
</dbReference>
<feature type="compositionally biased region" description="Basic residues" evidence="1">
    <location>
        <begin position="111"/>
        <end position="120"/>
    </location>
</feature>
<gene>
    <name evidence="2" type="ORF">PUN28_008679</name>
</gene>
<feature type="region of interest" description="Disordered" evidence="1">
    <location>
        <begin position="104"/>
        <end position="129"/>
    </location>
</feature>
<keyword evidence="3" id="KW-1185">Reference proteome</keyword>
<accession>A0AAW2G163</accession>
<evidence type="ECO:0000313" key="2">
    <source>
        <dbReference type="EMBL" id="KAL0121165.1"/>
    </source>
</evidence>
<comment type="caution">
    <text evidence="2">The sequence shown here is derived from an EMBL/GenBank/DDBJ whole genome shotgun (WGS) entry which is preliminary data.</text>
</comment>
<protein>
    <submittedName>
        <fullName evidence="2">Uncharacterized protein</fullName>
    </submittedName>
</protein>
<dbReference type="Proteomes" id="UP001430953">
    <property type="component" value="Unassembled WGS sequence"/>
</dbReference>
<proteinExistence type="predicted"/>
<evidence type="ECO:0000313" key="3">
    <source>
        <dbReference type="Proteomes" id="UP001430953"/>
    </source>
</evidence>
<reference evidence="2 3" key="1">
    <citation type="submission" date="2023-03" db="EMBL/GenBank/DDBJ databases">
        <title>High recombination rates correlate with genetic variation in Cardiocondyla obscurior ants.</title>
        <authorList>
            <person name="Errbii M."/>
        </authorList>
    </citation>
    <scope>NUCLEOTIDE SEQUENCE [LARGE SCALE GENOMIC DNA]</scope>
    <source>
        <strain evidence="2">Alpha-2009</strain>
        <tissue evidence="2">Whole body</tissue>
    </source>
</reference>